<organism evidence="2">
    <name type="scientific">Anopheles atroparvus</name>
    <name type="common">European mosquito</name>
    <dbReference type="NCBI Taxonomy" id="41427"/>
    <lineage>
        <taxon>Eukaryota</taxon>
        <taxon>Metazoa</taxon>
        <taxon>Ecdysozoa</taxon>
        <taxon>Arthropoda</taxon>
        <taxon>Hexapoda</taxon>
        <taxon>Insecta</taxon>
        <taxon>Pterygota</taxon>
        <taxon>Neoptera</taxon>
        <taxon>Endopterygota</taxon>
        <taxon>Diptera</taxon>
        <taxon>Nematocera</taxon>
        <taxon>Culicoidea</taxon>
        <taxon>Culicidae</taxon>
        <taxon>Anophelinae</taxon>
        <taxon>Anopheles</taxon>
    </lineage>
</organism>
<evidence type="ECO:0000256" key="1">
    <source>
        <dbReference type="SAM" id="MobiDB-lite"/>
    </source>
</evidence>
<reference evidence="2" key="1">
    <citation type="submission" date="2022-08" db="UniProtKB">
        <authorList>
            <consortium name="EnsemblMetazoa"/>
        </authorList>
    </citation>
    <scope>IDENTIFICATION</scope>
    <source>
        <strain evidence="2">EBRO</strain>
    </source>
</reference>
<dbReference type="EnsemblMetazoa" id="AATE020744-RA">
    <property type="protein sequence ID" value="AATE020744-PA.1"/>
    <property type="gene ID" value="AATE020744"/>
</dbReference>
<feature type="compositionally biased region" description="Basic and acidic residues" evidence="1">
    <location>
        <begin position="180"/>
        <end position="189"/>
    </location>
</feature>
<protein>
    <submittedName>
        <fullName evidence="2">Uncharacterized protein</fullName>
    </submittedName>
</protein>
<name>A0A182JMB2_ANOAO</name>
<dbReference type="VEuPathDB" id="VectorBase:AATE020744"/>
<feature type="region of interest" description="Disordered" evidence="1">
    <location>
        <begin position="168"/>
        <end position="189"/>
    </location>
</feature>
<dbReference type="AlphaFoldDB" id="A0A182JMB2"/>
<proteinExistence type="predicted"/>
<accession>A0A182JMB2</accession>
<sequence>MAASDDSQLSRVDVVFLSYNAASARNSTVTLDSVCTVSLYQLERHLRTKRTERASMGAEAYKHYRWYNAALATELRTTGKGQPRPLLRAFHWYIETSNVDAFRIDGQPCEAVSLVVATEVEHWYCARPGGKSSNGRRARITPCCGLSDSTAVRNHYTAESALKRPMPITKSRPHRSTTRHTLERIGEEA</sequence>
<evidence type="ECO:0000313" key="2">
    <source>
        <dbReference type="EnsemblMetazoa" id="AATE020744-PA.1"/>
    </source>
</evidence>